<evidence type="ECO:0000256" key="1">
    <source>
        <dbReference type="SAM" id="Phobius"/>
    </source>
</evidence>
<sequence>MSTQRFFILFLVFNLVLAILPATAGKYSEFRLIPGFWGLFVVFDILTLNICLIARWRMQIGHKASGQVLLGTITARFLFCMVLVLIYVVKIPVKPVPFLACFFYLYFFHFIFEVYCLLRNLRNQKIT</sequence>
<evidence type="ECO:0000313" key="3">
    <source>
        <dbReference type="Proteomes" id="UP000451233"/>
    </source>
</evidence>
<dbReference type="AlphaFoldDB" id="A0A7K1Y3H1"/>
<comment type="caution">
    <text evidence="2">The sequence shown here is derived from an EMBL/GenBank/DDBJ whole genome shotgun (WGS) entry which is preliminary data.</text>
</comment>
<feature type="transmembrane region" description="Helical" evidence="1">
    <location>
        <begin position="34"/>
        <end position="56"/>
    </location>
</feature>
<keyword evidence="1" id="KW-0812">Transmembrane</keyword>
<proteinExistence type="predicted"/>
<keyword evidence="3" id="KW-1185">Reference proteome</keyword>
<feature type="transmembrane region" description="Helical" evidence="1">
    <location>
        <begin position="68"/>
        <end position="89"/>
    </location>
</feature>
<dbReference type="RefSeq" id="WP_160908582.1">
    <property type="nucleotide sequence ID" value="NZ_WVHS01000005.1"/>
</dbReference>
<dbReference type="EMBL" id="WVHS01000005">
    <property type="protein sequence ID" value="MXV17589.1"/>
    <property type="molecule type" value="Genomic_DNA"/>
</dbReference>
<reference evidence="2 3" key="1">
    <citation type="submission" date="2019-11" db="EMBL/GenBank/DDBJ databases">
        <title>Pedobacter sp. HMF7056 Genome sequencing and assembly.</title>
        <authorList>
            <person name="Kang H."/>
            <person name="Kim H."/>
            <person name="Joh K."/>
        </authorList>
    </citation>
    <scope>NUCLEOTIDE SEQUENCE [LARGE SCALE GENOMIC DNA]</scope>
    <source>
        <strain evidence="2 3">HMF7056</strain>
    </source>
</reference>
<keyword evidence="1" id="KW-1133">Transmembrane helix</keyword>
<evidence type="ECO:0000313" key="2">
    <source>
        <dbReference type="EMBL" id="MXV17589.1"/>
    </source>
</evidence>
<keyword evidence="1" id="KW-0472">Membrane</keyword>
<feature type="transmembrane region" description="Helical" evidence="1">
    <location>
        <begin position="95"/>
        <end position="118"/>
    </location>
</feature>
<protein>
    <submittedName>
        <fullName evidence="2">Uncharacterized protein</fullName>
    </submittedName>
</protein>
<dbReference type="Proteomes" id="UP000451233">
    <property type="component" value="Unassembled WGS sequence"/>
</dbReference>
<gene>
    <name evidence="2" type="ORF">GS398_19975</name>
</gene>
<organism evidence="2 3">
    <name type="scientific">Hufsiella ginkgonis</name>
    <dbReference type="NCBI Taxonomy" id="2695274"/>
    <lineage>
        <taxon>Bacteria</taxon>
        <taxon>Pseudomonadati</taxon>
        <taxon>Bacteroidota</taxon>
        <taxon>Sphingobacteriia</taxon>
        <taxon>Sphingobacteriales</taxon>
        <taxon>Sphingobacteriaceae</taxon>
        <taxon>Hufsiella</taxon>
    </lineage>
</organism>
<accession>A0A7K1Y3H1</accession>
<name>A0A7K1Y3H1_9SPHI</name>